<gene>
    <name evidence="2" type="ORF">THRCLA_05146</name>
</gene>
<organism evidence="2 3">
    <name type="scientific">Thraustotheca clavata</name>
    <dbReference type="NCBI Taxonomy" id="74557"/>
    <lineage>
        <taxon>Eukaryota</taxon>
        <taxon>Sar</taxon>
        <taxon>Stramenopiles</taxon>
        <taxon>Oomycota</taxon>
        <taxon>Saprolegniomycetes</taxon>
        <taxon>Saprolegniales</taxon>
        <taxon>Achlyaceae</taxon>
        <taxon>Thraustotheca</taxon>
    </lineage>
</organism>
<keyword evidence="2" id="KW-0645">Protease</keyword>
<dbReference type="GO" id="GO:0016579">
    <property type="term" value="P:protein deubiquitination"/>
    <property type="evidence" value="ECO:0007669"/>
    <property type="project" value="InterPro"/>
</dbReference>
<dbReference type="Proteomes" id="UP000243217">
    <property type="component" value="Unassembled WGS sequence"/>
</dbReference>
<protein>
    <submittedName>
        <fullName evidence="2">Ubiquitin-specific protease</fullName>
    </submittedName>
</protein>
<dbReference type="InterPro" id="IPR028889">
    <property type="entry name" value="USP"/>
</dbReference>
<evidence type="ECO:0000313" key="3">
    <source>
        <dbReference type="Proteomes" id="UP000243217"/>
    </source>
</evidence>
<accession>A0A1V9ZWT2</accession>
<dbReference type="PROSITE" id="PS50235">
    <property type="entry name" value="USP_3"/>
    <property type="match status" value="1"/>
</dbReference>
<dbReference type="AlphaFoldDB" id="A0A1V9ZWT2"/>
<evidence type="ECO:0000313" key="2">
    <source>
        <dbReference type="EMBL" id="OQS02478.1"/>
    </source>
</evidence>
<keyword evidence="3" id="KW-1185">Reference proteome</keyword>
<dbReference type="SUPFAM" id="SSF54001">
    <property type="entry name" value="Cysteine proteinases"/>
    <property type="match status" value="1"/>
</dbReference>
<comment type="caution">
    <text evidence="2">The sequence shown here is derived from an EMBL/GenBank/DDBJ whole genome shotgun (WGS) entry which is preliminary data.</text>
</comment>
<dbReference type="PROSITE" id="PS00972">
    <property type="entry name" value="USP_1"/>
    <property type="match status" value="1"/>
</dbReference>
<dbReference type="GO" id="GO:0006508">
    <property type="term" value="P:proteolysis"/>
    <property type="evidence" value="ECO:0007669"/>
    <property type="project" value="UniProtKB-KW"/>
</dbReference>
<dbReference type="Pfam" id="PF00443">
    <property type="entry name" value="UCH"/>
    <property type="match status" value="1"/>
</dbReference>
<reference evidence="2 3" key="1">
    <citation type="journal article" date="2014" name="Genome Biol. Evol.">
        <title>The secreted proteins of Achlya hypogyna and Thraustotheca clavata identify the ancestral oomycete secretome and reveal gene acquisitions by horizontal gene transfer.</title>
        <authorList>
            <person name="Misner I."/>
            <person name="Blouin N."/>
            <person name="Leonard G."/>
            <person name="Richards T.A."/>
            <person name="Lane C.E."/>
        </authorList>
    </citation>
    <scope>NUCLEOTIDE SEQUENCE [LARGE SCALE GENOMIC DNA]</scope>
    <source>
        <strain evidence="2 3">ATCC 34112</strain>
    </source>
</reference>
<dbReference type="GO" id="GO:0004843">
    <property type="term" value="F:cysteine-type deubiquitinase activity"/>
    <property type="evidence" value="ECO:0007669"/>
    <property type="project" value="InterPro"/>
</dbReference>
<dbReference type="PANTHER" id="PTHR21646">
    <property type="entry name" value="UBIQUITIN CARBOXYL-TERMINAL HYDROLASE"/>
    <property type="match status" value="1"/>
</dbReference>
<dbReference type="Gene3D" id="3.90.70.10">
    <property type="entry name" value="Cysteine proteinases"/>
    <property type="match status" value="1"/>
</dbReference>
<dbReference type="PANTHER" id="PTHR21646:SF86">
    <property type="entry name" value="UBIQUITIN CARBOXYL-TERMINAL HYDROLASE"/>
    <property type="match status" value="1"/>
</dbReference>
<dbReference type="InterPro" id="IPR050185">
    <property type="entry name" value="Ub_carboxyl-term_hydrolase"/>
</dbReference>
<dbReference type="EMBL" id="JNBS01001123">
    <property type="protein sequence ID" value="OQS02478.1"/>
    <property type="molecule type" value="Genomic_DNA"/>
</dbReference>
<dbReference type="STRING" id="74557.A0A1V9ZWT2"/>
<dbReference type="CDD" id="cd02257">
    <property type="entry name" value="Peptidase_C19"/>
    <property type="match status" value="1"/>
</dbReference>
<dbReference type="InterPro" id="IPR018200">
    <property type="entry name" value="USP_CS"/>
</dbReference>
<dbReference type="InterPro" id="IPR001394">
    <property type="entry name" value="Peptidase_C19_UCH"/>
</dbReference>
<evidence type="ECO:0000259" key="1">
    <source>
        <dbReference type="PROSITE" id="PS50235"/>
    </source>
</evidence>
<feature type="domain" description="USP" evidence="1">
    <location>
        <begin position="10"/>
        <end position="432"/>
    </location>
</feature>
<dbReference type="OrthoDB" id="2248014at2759"/>
<dbReference type="InterPro" id="IPR038765">
    <property type="entry name" value="Papain-like_cys_pep_sf"/>
</dbReference>
<keyword evidence="2" id="KW-0378">Hydrolase</keyword>
<sequence length="432" mass="50039">MMTAEGMSIAGLRNLGNTCYFNAVLQALASSKRFRQYLAAICPLETLEDDERRLNFTSELHANLEALAPRERYLIAGAVEPRGLNEQLGKCILGFRGGRQQDAEEWFQLIMELCEEEYKKSQPMASLFDLIRDTNSDDDSKSTNPFYGLGGTLLECTICHMRKPMWTDRFLDLKLSLSPTMDARNVFQHLQDSWRHYTSQEQIEGVECTNCTLVKLIHVVKDQLAEYKVGDPMEFVDVPSLWEGGDSRNILRCDVVEWRQNLIDILTKRLITANKVCDLDMDGSGWSEEEQKWFSQNEIDDPRDCRRTYTTFLRYVRLMRCPDVLTFHINRNVFLHDAMVKLDTYLQFELTLSVEDLLLDHDSSGEDHVYDSLIYDAIAVIVHHGNEKGGHYTCYRRLSPGNWVHVSDDRVMHVPTSEVIRAKAYMLFYERR</sequence>
<name>A0A1V9ZWT2_9STRA</name>
<proteinExistence type="predicted"/>